<feature type="transmembrane region" description="Helical" evidence="1">
    <location>
        <begin position="183"/>
        <end position="206"/>
    </location>
</feature>
<gene>
    <name evidence="2" type="ORF">ACFSW7_09440</name>
</gene>
<sequence>MDAKVVTGFLVILTVWGLVMLGLALWSRAVSSGLPRYRIAEYQPPEGDVIMHGLLARADRRTVAAAIVQMAVRGRVRVLAPQGKTGPVAIEAQLGHGTTAQERMLLNSLRPTKPTPRQLRRYHEGLAELGMTPIPGQDLPDLYFLKGKGADRRYQRRQLARFFENSRNALKQAGIAKRVQNGVFLGLLSLMFLGGFVVIPALTIGAGLQGDWWFVAVAPLFLAAYFGILFLAAPPILRFTPGGKELRTRLSGLREYVRLGEQERLRMTQSPQTALRTPAGELTPAGQALGLEVRPSASSPVAQAQLDYVVLTEELLPYAVLFGQQKQWAAEFAQFDGGVQVQQLEALGTTLEGLVTVMEVLAIVMQVLRVIGAIASFAGRAD</sequence>
<evidence type="ECO:0000256" key="1">
    <source>
        <dbReference type="SAM" id="Phobius"/>
    </source>
</evidence>
<reference evidence="3" key="1">
    <citation type="journal article" date="2019" name="Int. J. Syst. Evol. Microbiol.">
        <title>The Global Catalogue of Microorganisms (GCM) 10K type strain sequencing project: providing services to taxonomists for standard genome sequencing and annotation.</title>
        <authorList>
            <consortium name="The Broad Institute Genomics Platform"/>
            <consortium name="The Broad Institute Genome Sequencing Center for Infectious Disease"/>
            <person name="Wu L."/>
            <person name="Ma J."/>
        </authorList>
    </citation>
    <scope>NUCLEOTIDE SEQUENCE [LARGE SCALE GENOMIC DNA]</scope>
    <source>
        <strain evidence="3">TISTR 1514</strain>
    </source>
</reference>
<evidence type="ECO:0000313" key="3">
    <source>
        <dbReference type="Proteomes" id="UP001597492"/>
    </source>
</evidence>
<feature type="transmembrane region" description="Helical" evidence="1">
    <location>
        <begin position="6"/>
        <end position="26"/>
    </location>
</feature>
<name>A0ABW5UZF8_9MICO</name>
<dbReference type="Proteomes" id="UP001597492">
    <property type="component" value="Unassembled WGS sequence"/>
</dbReference>
<feature type="transmembrane region" description="Helical" evidence="1">
    <location>
        <begin position="212"/>
        <end position="237"/>
    </location>
</feature>
<protein>
    <submittedName>
        <fullName evidence="2">DUF2207 domain-containing protein</fullName>
    </submittedName>
</protein>
<dbReference type="RefSeq" id="WP_019617659.1">
    <property type="nucleotide sequence ID" value="NZ_JBHUNE010000006.1"/>
</dbReference>
<proteinExistence type="predicted"/>
<dbReference type="EMBL" id="JBHUNE010000006">
    <property type="protein sequence ID" value="MFD2758600.1"/>
    <property type="molecule type" value="Genomic_DNA"/>
</dbReference>
<keyword evidence="1" id="KW-1133">Transmembrane helix</keyword>
<keyword evidence="1" id="KW-0812">Transmembrane</keyword>
<accession>A0ABW5UZF8</accession>
<keyword evidence="3" id="KW-1185">Reference proteome</keyword>
<evidence type="ECO:0000313" key="2">
    <source>
        <dbReference type="EMBL" id="MFD2758600.1"/>
    </source>
</evidence>
<comment type="caution">
    <text evidence="2">The sequence shown here is derived from an EMBL/GenBank/DDBJ whole genome shotgun (WGS) entry which is preliminary data.</text>
</comment>
<organism evidence="2 3">
    <name type="scientific">Gulosibacter faecalis</name>
    <dbReference type="NCBI Taxonomy" id="272240"/>
    <lineage>
        <taxon>Bacteria</taxon>
        <taxon>Bacillati</taxon>
        <taxon>Actinomycetota</taxon>
        <taxon>Actinomycetes</taxon>
        <taxon>Micrococcales</taxon>
        <taxon>Microbacteriaceae</taxon>
        <taxon>Gulosibacter</taxon>
    </lineage>
</organism>
<keyword evidence="1" id="KW-0472">Membrane</keyword>